<evidence type="ECO:0000256" key="1">
    <source>
        <dbReference type="ARBA" id="ARBA00005322"/>
    </source>
</evidence>
<dbReference type="Proteomes" id="UP000188603">
    <property type="component" value="Chromosome"/>
</dbReference>
<feature type="region of interest" description="Disordered" evidence="7">
    <location>
        <begin position="1"/>
        <end position="38"/>
    </location>
</feature>
<sequence length="94" mass="10644">MRIEGNQSVQSISAYQQTKQSAPSGNKPSGTENARDEVNISQEAKALHQQTVRDVTSPERSERINQLMDAVQNGTYYVDARQVVEKMIQYWKSL</sequence>
<feature type="domain" description="Anti-sigma-28 factor FlgM C-terminal" evidence="8">
    <location>
        <begin position="36"/>
        <end position="89"/>
    </location>
</feature>
<dbReference type="STRING" id="1471761.B0W44_16410"/>
<keyword evidence="6" id="KW-0804">Transcription</keyword>
<evidence type="ECO:0000256" key="4">
    <source>
        <dbReference type="ARBA" id="ARBA00022795"/>
    </source>
</evidence>
<keyword evidence="5" id="KW-0805">Transcription regulation</keyword>
<feature type="compositionally biased region" description="Polar residues" evidence="7">
    <location>
        <begin position="1"/>
        <end position="32"/>
    </location>
</feature>
<keyword evidence="9" id="KW-0966">Cell projection</keyword>
<evidence type="ECO:0000259" key="8">
    <source>
        <dbReference type="Pfam" id="PF04316"/>
    </source>
</evidence>
<comment type="similarity">
    <text evidence="1">Belongs to the FlgM family.</text>
</comment>
<dbReference type="GO" id="GO:0045892">
    <property type="term" value="P:negative regulation of DNA-templated transcription"/>
    <property type="evidence" value="ECO:0007669"/>
    <property type="project" value="InterPro"/>
</dbReference>
<keyword evidence="9" id="KW-0282">Flagellum</keyword>
<organism evidence="9 10">
    <name type="scientific">Novibacillus thermophilus</name>
    <dbReference type="NCBI Taxonomy" id="1471761"/>
    <lineage>
        <taxon>Bacteria</taxon>
        <taxon>Bacillati</taxon>
        <taxon>Bacillota</taxon>
        <taxon>Bacilli</taxon>
        <taxon>Bacillales</taxon>
        <taxon>Thermoactinomycetaceae</taxon>
        <taxon>Novibacillus</taxon>
    </lineage>
</organism>
<dbReference type="Pfam" id="PF04316">
    <property type="entry name" value="FlgM"/>
    <property type="match status" value="1"/>
</dbReference>
<dbReference type="AlphaFoldDB" id="A0A1U9KAK2"/>
<reference evidence="9 10" key="1">
    <citation type="journal article" date="2015" name="Int. J. Syst. Evol. Microbiol.">
        <title>Novibacillus thermophilus gen. nov., sp. nov., a Gram-staining-negative and moderately thermophilic member of the family Thermoactinomycetaceae.</title>
        <authorList>
            <person name="Yang G."/>
            <person name="Chen J."/>
            <person name="Zhou S."/>
        </authorList>
    </citation>
    <scope>NUCLEOTIDE SEQUENCE [LARGE SCALE GENOMIC DNA]</scope>
    <source>
        <strain evidence="9 10">SG-1</strain>
    </source>
</reference>
<dbReference type="GO" id="GO:0044781">
    <property type="term" value="P:bacterial-type flagellum organization"/>
    <property type="evidence" value="ECO:0007669"/>
    <property type="project" value="UniProtKB-KW"/>
</dbReference>
<evidence type="ECO:0000313" key="10">
    <source>
        <dbReference type="Proteomes" id="UP000188603"/>
    </source>
</evidence>
<evidence type="ECO:0000256" key="7">
    <source>
        <dbReference type="SAM" id="MobiDB-lite"/>
    </source>
</evidence>
<dbReference type="InterPro" id="IPR031316">
    <property type="entry name" value="FlgM_C"/>
</dbReference>
<dbReference type="SUPFAM" id="SSF101498">
    <property type="entry name" value="Anti-sigma factor FlgM"/>
    <property type="match status" value="1"/>
</dbReference>
<evidence type="ECO:0000256" key="6">
    <source>
        <dbReference type="ARBA" id="ARBA00023163"/>
    </source>
</evidence>
<dbReference type="InterPro" id="IPR007412">
    <property type="entry name" value="FlgM"/>
</dbReference>
<name>A0A1U9KAK2_9BACL</name>
<accession>A0A1U9KAK2</accession>
<evidence type="ECO:0000256" key="3">
    <source>
        <dbReference type="ARBA" id="ARBA00022491"/>
    </source>
</evidence>
<dbReference type="KEGG" id="ntr:B0W44_16410"/>
<protein>
    <recommendedName>
        <fullName evidence="2">Negative regulator of flagellin synthesis</fullName>
    </recommendedName>
</protein>
<keyword evidence="3" id="KW-0678">Repressor</keyword>
<dbReference type="RefSeq" id="WP_077720962.1">
    <property type="nucleotide sequence ID" value="NZ_CP019699.1"/>
</dbReference>
<gene>
    <name evidence="9" type="ORF">B0W44_16410</name>
</gene>
<dbReference type="NCBIfam" id="TIGR03824">
    <property type="entry name" value="FlgM_jcvi"/>
    <property type="match status" value="1"/>
</dbReference>
<keyword evidence="4" id="KW-1005">Bacterial flagellum biogenesis</keyword>
<evidence type="ECO:0000256" key="2">
    <source>
        <dbReference type="ARBA" id="ARBA00017823"/>
    </source>
</evidence>
<evidence type="ECO:0000256" key="5">
    <source>
        <dbReference type="ARBA" id="ARBA00023015"/>
    </source>
</evidence>
<dbReference type="EMBL" id="CP019699">
    <property type="protein sequence ID" value="AQS57099.1"/>
    <property type="molecule type" value="Genomic_DNA"/>
</dbReference>
<evidence type="ECO:0000313" key="9">
    <source>
        <dbReference type="EMBL" id="AQS57099.1"/>
    </source>
</evidence>
<keyword evidence="9" id="KW-0969">Cilium</keyword>
<proteinExistence type="inferred from homology"/>
<dbReference type="InterPro" id="IPR035890">
    <property type="entry name" value="Anti-sigma-28_factor_FlgM_sf"/>
</dbReference>
<keyword evidence="10" id="KW-1185">Reference proteome</keyword>
<dbReference type="OrthoDB" id="2991036at2"/>